<evidence type="ECO:0000313" key="2">
    <source>
        <dbReference type="EMBL" id="TFW19084.1"/>
    </source>
</evidence>
<accession>A0A4Y9SAK1</accession>
<dbReference type="PROSITE" id="PS51379">
    <property type="entry name" value="4FE4S_FER_2"/>
    <property type="match status" value="1"/>
</dbReference>
<dbReference type="OrthoDB" id="5396211at2"/>
<dbReference type="Proteomes" id="UP000298438">
    <property type="component" value="Unassembled WGS sequence"/>
</dbReference>
<reference evidence="2 3" key="1">
    <citation type="submission" date="2019-03" db="EMBL/GenBank/DDBJ databases">
        <title>Draft Genome Sequence of Massilia arenosa sp. nov., a Novel Massilia Species Isolated from a Sandy-loam Maize Soil.</title>
        <authorList>
            <person name="Raths R."/>
            <person name="Peta V."/>
            <person name="Bucking H."/>
        </authorList>
    </citation>
    <scope>NUCLEOTIDE SEQUENCE [LARGE SCALE GENOMIC DNA]</scope>
    <source>
        <strain evidence="2 3">MC02</strain>
    </source>
</reference>
<name>A0A4Y9SAK1_9BURK</name>
<dbReference type="EMBL" id="SPVF01000153">
    <property type="protein sequence ID" value="TFW19084.1"/>
    <property type="molecule type" value="Genomic_DNA"/>
</dbReference>
<dbReference type="InterPro" id="IPR044543">
    <property type="entry name" value="YHJQ-like"/>
</dbReference>
<organism evidence="2 3">
    <name type="scientific">Zemynaea arenosa</name>
    <dbReference type="NCBI Taxonomy" id="2561931"/>
    <lineage>
        <taxon>Bacteria</taxon>
        <taxon>Pseudomonadati</taxon>
        <taxon>Pseudomonadota</taxon>
        <taxon>Betaproteobacteria</taxon>
        <taxon>Burkholderiales</taxon>
        <taxon>Oxalobacteraceae</taxon>
        <taxon>Telluria group</taxon>
        <taxon>Zemynaea</taxon>
    </lineage>
</organism>
<dbReference type="Gene3D" id="1.20.1270.360">
    <property type="match status" value="1"/>
</dbReference>
<protein>
    <submittedName>
        <fullName evidence="2">Four-helix bundle copper-binding protein</fullName>
    </submittedName>
</protein>
<keyword evidence="3" id="KW-1185">Reference proteome</keyword>
<proteinExistence type="predicted"/>
<evidence type="ECO:0000259" key="1">
    <source>
        <dbReference type="PROSITE" id="PS51379"/>
    </source>
</evidence>
<feature type="domain" description="4Fe-4S ferredoxin-type" evidence="1">
    <location>
        <begin position="77"/>
        <end position="108"/>
    </location>
</feature>
<sequence>MQDCIDACQRCHEVCLRMAMTHCLELGGRHTEPEHLRLMLNCAEICQTSANFMLSQSSVHGAVCGACAEVCTACADSCASVGDMDECVQACRHCAETCSEMASSYQPRMARRDAGTSAGAHSH</sequence>
<dbReference type="PANTHER" id="PTHR37310:SF1">
    <property type="entry name" value="CYTOPLASMIC PROTEIN"/>
    <property type="match status" value="1"/>
</dbReference>
<dbReference type="Pfam" id="PF03860">
    <property type="entry name" value="Csp"/>
    <property type="match status" value="1"/>
</dbReference>
<comment type="caution">
    <text evidence="2">The sequence shown here is derived from an EMBL/GenBank/DDBJ whole genome shotgun (WGS) entry which is preliminary data.</text>
</comment>
<dbReference type="InterPro" id="IPR005560">
    <property type="entry name" value="Csp_YhjQ"/>
</dbReference>
<dbReference type="CDD" id="cd08026">
    <property type="entry name" value="DUF326"/>
    <property type="match status" value="1"/>
</dbReference>
<dbReference type="InterPro" id="IPR017896">
    <property type="entry name" value="4Fe4S_Fe-S-bd"/>
</dbReference>
<gene>
    <name evidence="2" type="ORF">E4L96_12445</name>
</gene>
<dbReference type="AlphaFoldDB" id="A0A4Y9SAK1"/>
<evidence type="ECO:0000313" key="3">
    <source>
        <dbReference type="Proteomes" id="UP000298438"/>
    </source>
</evidence>
<dbReference type="PANTHER" id="PTHR37310">
    <property type="entry name" value="CYTOPLASMIC PROTEIN-RELATED"/>
    <property type="match status" value="1"/>
</dbReference>